<evidence type="ECO:0000313" key="8">
    <source>
        <dbReference type="Proteomes" id="UP000003806"/>
    </source>
</evidence>
<keyword evidence="5 6" id="KW-0472">Membrane</keyword>
<dbReference type="PANTHER" id="PTHR32196:SF72">
    <property type="entry name" value="RIBOSE IMPORT PERMEASE PROTEIN RBSC"/>
    <property type="match status" value="1"/>
</dbReference>
<evidence type="ECO:0000256" key="6">
    <source>
        <dbReference type="SAM" id="Phobius"/>
    </source>
</evidence>
<keyword evidence="2" id="KW-1003">Cell membrane</keyword>
<proteinExistence type="predicted"/>
<organism evidence="7 8">
    <name type="scientific">Jonquetella anthropi DSM 22815</name>
    <dbReference type="NCBI Taxonomy" id="885272"/>
    <lineage>
        <taxon>Bacteria</taxon>
        <taxon>Thermotogati</taxon>
        <taxon>Synergistota</taxon>
        <taxon>Synergistia</taxon>
        <taxon>Synergistales</taxon>
        <taxon>Dethiosulfovibrionaceae</taxon>
        <taxon>Jonquetella</taxon>
    </lineage>
</organism>
<evidence type="ECO:0000256" key="1">
    <source>
        <dbReference type="ARBA" id="ARBA00004651"/>
    </source>
</evidence>
<sequence>MQNKPASALGAWIFAVGLRGGLPPWFAVGLALAAGVGAGWLNGILVAYLRMPGMIATIGTQFAWRGFLLLASDGLALPLASFSRTAPFQVFAGRIGSWMLPAQALWALVIAGGCAVALNRTPFGEAALFVGDNRGAAEMMGIKPRRVIMKGYLLMGFLAALAGLISTAELANWWPTQGDGYMLLAFAAVFVGGTSAQGGEGTVYGTAVGSLIIGIIEGGIVAAGLTGFWTRLIHGLVIITSVCLYSLLSRRR</sequence>
<evidence type="ECO:0000256" key="4">
    <source>
        <dbReference type="ARBA" id="ARBA00022989"/>
    </source>
</evidence>
<accession>H0UMC7</accession>
<dbReference type="GO" id="GO:0005886">
    <property type="term" value="C:plasma membrane"/>
    <property type="evidence" value="ECO:0007669"/>
    <property type="project" value="UniProtKB-SubCell"/>
</dbReference>
<reference evidence="7 8" key="1">
    <citation type="submission" date="2011-11" db="EMBL/GenBank/DDBJ databases">
        <title>The Noncontiguous Finished genome of Jonquetella anthropi DSM 22815.</title>
        <authorList>
            <consortium name="US DOE Joint Genome Institute (JGI-PGF)"/>
            <person name="Lucas S."/>
            <person name="Copeland A."/>
            <person name="Lapidus A."/>
            <person name="Glavina del Rio T."/>
            <person name="Dalin E."/>
            <person name="Tice H."/>
            <person name="Bruce D."/>
            <person name="Goodwin L."/>
            <person name="Pitluck S."/>
            <person name="Peters L."/>
            <person name="Mikhailova N."/>
            <person name="Held B."/>
            <person name="Kyrpides N."/>
            <person name="Mavromatis K."/>
            <person name="Ivanova N."/>
            <person name="Markowitz V."/>
            <person name="Cheng J.-F."/>
            <person name="Hugenholtz P."/>
            <person name="Woyke T."/>
            <person name="Wu D."/>
            <person name="Gronow S."/>
            <person name="Wellnitz S."/>
            <person name="Brambilla E."/>
            <person name="Klenk H.-P."/>
            <person name="Eisen J.A."/>
        </authorList>
    </citation>
    <scope>NUCLEOTIDE SEQUENCE [LARGE SCALE GENOMIC DNA]</scope>
    <source>
        <strain evidence="7 8">DSM 22815</strain>
    </source>
</reference>
<feature type="transmembrane region" description="Helical" evidence="6">
    <location>
        <begin position="180"/>
        <end position="196"/>
    </location>
</feature>
<dbReference type="InterPro" id="IPR001851">
    <property type="entry name" value="ABC_transp_permease"/>
</dbReference>
<feature type="transmembrane region" description="Helical" evidence="6">
    <location>
        <begin position="228"/>
        <end position="248"/>
    </location>
</feature>
<dbReference type="AlphaFoldDB" id="H0UMC7"/>
<evidence type="ECO:0000256" key="2">
    <source>
        <dbReference type="ARBA" id="ARBA00022475"/>
    </source>
</evidence>
<keyword evidence="3 6" id="KW-0812">Transmembrane</keyword>
<gene>
    <name evidence="7" type="ORF">JonanDRAFT_0174</name>
</gene>
<dbReference type="STRING" id="885272.JonanDRAFT_0174"/>
<feature type="transmembrane region" description="Helical" evidence="6">
    <location>
        <begin position="203"/>
        <end position="222"/>
    </location>
</feature>
<dbReference type="RefSeq" id="WP_008522401.1">
    <property type="nucleotide sequence ID" value="NZ_CM001376.1"/>
</dbReference>
<feature type="transmembrane region" description="Helical" evidence="6">
    <location>
        <begin position="152"/>
        <end position="174"/>
    </location>
</feature>
<protein>
    <submittedName>
        <fullName evidence="7">Permease component of ribose/xylose/arabinose/galactoside ABC-type transporter</fullName>
    </submittedName>
</protein>
<dbReference type="Pfam" id="PF02653">
    <property type="entry name" value="BPD_transp_2"/>
    <property type="match status" value="1"/>
</dbReference>
<evidence type="ECO:0000313" key="7">
    <source>
        <dbReference type="EMBL" id="EHM12600.1"/>
    </source>
</evidence>
<dbReference type="EMBL" id="CM001376">
    <property type="protein sequence ID" value="EHM12600.1"/>
    <property type="molecule type" value="Genomic_DNA"/>
</dbReference>
<keyword evidence="4 6" id="KW-1133">Transmembrane helix</keyword>
<dbReference type="PANTHER" id="PTHR32196">
    <property type="entry name" value="ABC TRANSPORTER PERMEASE PROTEIN YPHD-RELATED-RELATED"/>
    <property type="match status" value="1"/>
</dbReference>
<evidence type="ECO:0000256" key="3">
    <source>
        <dbReference type="ARBA" id="ARBA00022692"/>
    </source>
</evidence>
<dbReference type="Proteomes" id="UP000003806">
    <property type="component" value="Chromosome"/>
</dbReference>
<keyword evidence="8" id="KW-1185">Reference proteome</keyword>
<dbReference type="CDD" id="cd06579">
    <property type="entry name" value="TM_PBP1_transp_AraH_like"/>
    <property type="match status" value="1"/>
</dbReference>
<feature type="transmembrane region" description="Helical" evidence="6">
    <location>
        <begin position="62"/>
        <end position="83"/>
    </location>
</feature>
<name>H0UMC7_9BACT</name>
<dbReference type="HOGENOM" id="CLU_028880_6_0_0"/>
<feature type="transmembrane region" description="Helical" evidence="6">
    <location>
        <begin position="30"/>
        <end position="50"/>
    </location>
</feature>
<dbReference type="eggNOG" id="COG1172">
    <property type="taxonomic scope" value="Bacteria"/>
</dbReference>
<comment type="subcellular location">
    <subcellularLocation>
        <location evidence="1">Cell membrane</location>
        <topology evidence="1">Multi-pass membrane protein</topology>
    </subcellularLocation>
</comment>
<evidence type="ECO:0000256" key="5">
    <source>
        <dbReference type="ARBA" id="ARBA00023136"/>
    </source>
</evidence>
<feature type="transmembrane region" description="Helical" evidence="6">
    <location>
        <begin position="95"/>
        <end position="118"/>
    </location>
</feature>
<dbReference type="GO" id="GO:0022857">
    <property type="term" value="F:transmembrane transporter activity"/>
    <property type="evidence" value="ECO:0007669"/>
    <property type="project" value="InterPro"/>
</dbReference>